<dbReference type="EMBL" id="BARU01025351">
    <property type="protein sequence ID" value="GAH65412.1"/>
    <property type="molecule type" value="Genomic_DNA"/>
</dbReference>
<accession>X1H7P1</accession>
<name>X1H7P1_9ZZZZ</name>
<feature type="transmembrane region" description="Helical" evidence="1">
    <location>
        <begin position="53"/>
        <end position="71"/>
    </location>
</feature>
<keyword evidence="1" id="KW-1133">Transmembrane helix</keyword>
<gene>
    <name evidence="2" type="ORF">S03H2_40859</name>
</gene>
<dbReference type="AlphaFoldDB" id="X1H7P1"/>
<comment type="caution">
    <text evidence="2">The sequence shown here is derived from an EMBL/GenBank/DDBJ whole genome shotgun (WGS) entry which is preliminary data.</text>
</comment>
<protein>
    <submittedName>
        <fullName evidence="2">Uncharacterized protein</fullName>
    </submittedName>
</protein>
<reference evidence="2" key="1">
    <citation type="journal article" date="2014" name="Front. Microbiol.">
        <title>High frequency of phylogenetically diverse reductive dehalogenase-homologous genes in deep subseafloor sedimentary metagenomes.</title>
        <authorList>
            <person name="Kawai M."/>
            <person name="Futagami T."/>
            <person name="Toyoda A."/>
            <person name="Takaki Y."/>
            <person name="Nishi S."/>
            <person name="Hori S."/>
            <person name="Arai W."/>
            <person name="Tsubouchi T."/>
            <person name="Morono Y."/>
            <person name="Uchiyama I."/>
            <person name="Ito T."/>
            <person name="Fujiyama A."/>
            <person name="Inagaki F."/>
            <person name="Takami H."/>
        </authorList>
    </citation>
    <scope>NUCLEOTIDE SEQUENCE</scope>
    <source>
        <strain evidence="2">Expedition CK06-06</strain>
    </source>
</reference>
<evidence type="ECO:0000256" key="1">
    <source>
        <dbReference type="SAM" id="Phobius"/>
    </source>
</evidence>
<evidence type="ECO:0000313" key="2">
    <source>
        <dbReference type="EMBL" id="GAH65412.1"/>
    </source>
</evidence>
<keyword evidence="1" id="KW-0472">Membrane</keyword>
<sequence length="73" mass="8379">MRIKLARIFLPPNLPILLLKSQKRIDIFKTATRLVARARPPVAKGLMRIRSRMILLTIIKQAILAGVLVFFKE</sequence>
<organism evidence="2">
    <name type="scientific">marine sediment metagenome</name>
    <dbReference type="NCBI Taxonomy" id="412755"/>
    <lineage>
        <taxon>unclassified sequences</taxon>
        <taxon>metagenomes</taxon>
        <taxon>ecological metagenomes</taxon>
    </lineage>
</organism>
<proteinExistence type="predicted"/>
<keyword evidence="1" id="KW-0812">Transmembrane</keyword>